<dbReference type="InterPro" id="IPR013324">
    <property type="entry name" value="RNA_pol_sigma_r3/r4-like"/>
</dbReference>
<name>A0ABX3H253_PAEBO</name>
<dbReference type="Gene3D" id="1.10.10.10">
    <property type="entry name" value="Winged helix-like DNA-binding domain superfamily/Winged helix DNA-binding domain"/>
    <property type="match status" value="1"/>
</dbReference>
<reference evidence="2 3" key="1">
    <citation type="submission" date="2016-10" db="EMBL/GenBank/DDBJ databases">
        <title>Paenibacillus species isolates.</title>
        <authorList>
            <person name="Beno S.M."/>
        </authorList>
    </citation>
    <scope>NUCLEOTIDE SEQUENCE [LARGE SCALE GENOMIC DNA]</scope>
    <source>
        <strain evidence="2 3">FSL H7-0744</strain>
    </source>
</reference>
<sequence>MLSDYQDTLKVAECAYVNADADDRKIISGMVSDCKYIIEWLTTGRRPGNRRGIERRAGYEREILLEPLRMQLFTSSDAINRSDSITNDRRSLLDFALEPLSKRERECYMMAHGEGFSHACIAEMLGISAGSVSEYIQRAQRKISPLVNEIREFV</sequence>
<comment type="caution">
    <text evidence="2">The sequence shown here is derived from an EMBL/GenBank/DDBJ whole genome shotgun (WGS) entry which is preliminary data.</text>
</comment>
<evidence type="ECO:0000313" key="2">
    <source>
        <dbReference type="EMBL" id="OMD43968.1"/>
    </source>
</evidence>
<keyword evidence="3" id="KW-1185">Reference proteome</keyword>
<protein>
    <recommendedName>
        <fullName evidence="1">RNA polymerase sigma factor 70 region 4 type 2 domain-containing protein</fullName>
    </recommendedName>
</protein>
<dbReference type="CDD" id="cd06171">
    <property type="entry name" value="Sigma70_r4"/>
    <property type="match status" value="1"/>
</dbReference>
<accession>A0ABX3H253</accession>
<dbReference type="InterPro" id="IPR036388">
    <property type="entry name" value="WH-like_DNA-bd_sf"/>
</dbReference>
<evidence type="ECO:0000313" key="3">
    <source>
        <dbReference type="Proteomes" id="UP000187412"/>
    </source>
</evidence>
<dbReference type="SUPFAM" id="SSF88659">
    <property type="entry name" value="Sigma3 and sigma4 domains of RNA polymerase sigma factors"/>
    <property type="match status" value="1"/>
</dbReference>
<dbReference type="Proteomes" id="UP000187412">
    <property type="component" value="Unassembled WGS sequence"/>
</dbReference>
<feature type="domain" description="RNA polymerase sigma factor 70 region 4 type 2" evidence="1">
    <location>
        <begin position="93"/>
        <end position="142"/>
    </location>
</feature>
<proteinExistence type="predicted"/>
<gene>
    <name evidence="2" type="ORF">BSK56_23075</name>
</gene>
<dbReference type="Pfam" id="PF08281">
    <property type="entry name" value="Sigma70_r4_2"/>
    <property type="match status" value="1"/>
</dbReference>
<dbReference type="NCBIfam" id="NF005385">
    <property type="entry name" value="PRK06930.1"/>
    <property type="match status" value="1"/>
</dbReference>
<organism evidence="2 3">
    <name type="scientific">Paenibacillus borealis</name>
    <dbReference type="NCBI Taxonomy" id="160799"/>
    <lineage>
        <taxon>Bacteria</taxon>
        <taxon>Bacillati</taxon>
        <taxon>Bacillota</taxon>
        <taxon>Bacilli</taxon>
        <taxon>Bacillales</taxon>
        <taxon>Paenibacillaceae</taxon>
        <taxon>Paenibacillus</taxon>
    </lineage>
</organism>
<dbReference type="InterPro" id="IPR013249">
    <property type="entry name" value="RNA_pol_sigma70_r4_t2"/>
</dbReference>
<evidence type="ECO:0000259" key="1">
    <source>
        <dbReference type="Pfam" id="PF08281"/>
    </source>
</evidence>
<dbReference type="EMBL" id="MPTB01000033">
    <property type="protein sequence ID" value="OMD43968.1"/>
    <property type="molecule type" value="Genomic_DNA"/>
</dbReference>